<protein>
    <submittedName>
        <fullName evidence="1">Uncharacterized protein</fullName>
    </submittedName>
</protein>
<accession>A0A6M3LWT7</accession>
<sequence length="85" mass="9564">MDEATKLLIELRQTVRCTHLDMGGKNKYMLTIQSQPIMRKINEYLSRATQPVIEADAEKPTDCPKCGAEAISSFEYACGRIIRTA</sequence>
<dbReference type="AlphaFoldDB" id="A0A6M3LWT7"/>
<reference evidence="1" key="1">
    <citation type="submission" date="2020-03" db="EMBL/GenBank/DDBJ databases">
        <title>The deep terrestrial virosphere.</title>
        <authorList>
            <person name="Holmfeldt K."/>
            <person name="Nilsson E."/>
            <person name="Simone D."/>
            <person name="Lopez-Fernandez M."/>
            <person name="Wu X."/>
            <person name="de Brujin I."/>
            <person name="Lundin D."/>
            <person name="Andersson A."/>
            <person name="Bertilsson S."/>
            <person name="Dopson M."/>
        </authorList>
    </citation>
    <scope>NUCLEOTIDE SEQUENCE</scope>
    <source>
        <strain evidence="1">MM415B05685</strain>
    </source>
</reference>
<name>A0A6M3LWT7_9ZZZZ</name>
<proteinExistence type="predicted"/>
<dbReference type="EMBL" id="MT143551">
    <property type="protein sequence ID" value="QJA98084.1"/>
    <property type="molecule type" value="Genomic_DNA"/>
</dbReference>
<gene>
    <name evidence="1" type="ORF">MM415B05685_0005</name>
</gene>
<organism evidence="1">
    <name type="scientific">viral metagenome</name>
    <dbReference type="NCBI Taxonomy" id="1070528"/>
    <lineage>
        <taxon>unclassified sequences</taxon>
        <taxon>metagenomes</taxon>
        <taxon>organismal metagenomes</taxon>
    </lineage>
</organism>
<evidence type="ECO:0000313" key="1">
    <source>
        <dbReference type="EMBL" id="QJA98084.1"/>
    </source>
</evidence>